<name>A0A8K0SQ24_9HYPO</name>
<proteinExistence type="predicted"/>
<dbReference type="EMBL" id="JAGPNK010000005">
    <property type="protein sequence ID" value="KAH7320967.1"/>
    <property type="molecule type" value="Genomic_DNA"/>
</dbReference>
<comment type="caution">
    <text evidence="1">The sequence shown here is derived from an EMBL/GenBank/DDBJ whole genome shotgun (WGS) entry which is preliminary data.</text>
</comment>
<sequence length="89" mass="9821">MYICIYVSACADAGAVDAMCVNVGSGVRAKVCVRECVCVSQYKQTTCRKYMRSKTTVCREAVSPGLSLFLFALTKTSVKGERDKKKFFL</sequence>
<organism evidence="1 2">
    <name type="scientific">Stachybotrys elegans</name>
    <dbReference type="NCBI Taxonomy" id="80388"/>
    <lineage>
        <taxon>Eukaryota</taxon>
        <taxon>Fungi</taxon>
        <taxon>Dikarya</taxon>
        <taxon>Ascomycota</taxon>
        <taxon>Pezizomycotina</taxon>
        <taxon>Sordariomycetes</taxon>
        <taxon>Hypocreomycetidae</taxon>
        <taxon>Hypocreales</taxon>
        <taxon>Stachybotryaceae</taxon>
        <taxon>Stachybotrys</taxon>
    </lineage>
</organism>
<evidence type="ECO:0000313" key="1">
    <source>
        <dbReference type="EMBL" id="KAH7320967.1"/>
    </source>
</evidence>
<protein>
    <submittedName>
        <fullName evidence="1">Uncharacterized protein</fullName>
    </submittedName>
</protein>
<reference evidence="1" key="1">
    <citation type="journal article" date="2021" name="Nat. Commun.">
        <title>Genetic determinants of endophytism in the Arabidopsis root mycobiome.</title>
        <authorList>
            <person name="Mesny F."/>
            <person name="Miyauchi S."/>
            <person name="Thiergart T."/>
            <person name="Pickel B."/>
            <person name="Atanasova L."/>
            <person name="Karlsson M."/>
            <person name="Huettel B."/>
            <person name="Barry K.W."/>
            <person name="Haridas S."/>
            <person name="Chen C."/>
            <person name="Bauer D."/>
            <person name="Andreopoulos W."/>
            <person name="Pangilinan J."/>
            <person name="LaButti K."/>
            <person name="Riley R."/>
            <person name="Lipzen A."/>
            <person name="Clum A."/>
            <person name="Drula E."/>
            <person name="Henrissat B."/>
            <person name="Kohler A."/>
            <person name="Grigoriev I.V."/>
            <person name="Martin F.M."/>
            <person name="Hacquard S."/>
        </authorList>
    </citation>
    <scope>NUCLEOTIDE SEQUENCE</scope>
    <source>
        <strain evidence="1">MPI-CAGE-CH-0235</strain>
    </source>
</reference>
<dbReference type="AlphaFoldDB" id="A0A8K0SQ24"/>
<dbReference type="Proteomes" id="UP000813444">
    <property type="component" value="Unassembled WGS sequence"/>
</dbReference>
<keyword evidence="2" id="KW-1185">Reference proteome</keyword>
<evidence type="ECO:0000313" key="2">
    <source>
        <dbReference type="Proteomes" id="UP000813444"/>
    </source>
</evidence>
<gene>
    <name evidence="1" type="ORF">B0I35DRAFT_203632</name>
</gene>
<accession>A0A8K0SQ24</accession>